<evidence type="ECO:0008006" key="4">
    <source>
        <dbReference type="Google" id="ProtNLM"/>
    </source>
</evidence>
<feature type="coiled-coil region" evidence="1">
    <location>
        <begin position="351"/>
        <end position="378"/>
    </location>
</feature>
<name>A0AAQ3LAU3_9LILI</name>
<dbReference type="AlphaFoldDB" id="A0AAQ3LAU3"/>
<dbReference type="Proteomes" id="UP001327560">
    <property type="component" value="Chromosome 9"/>
</dbReference>
<evidence type="ECO:0000313" key="3">
    <source>
        <dbReference type="Proteomes" id="UP001327560"/>
    </source>
</evidence>
<evidence type="ECO:0000256" key="1">
    <source>
        <dbReference type="SAM" id="Coils"/>
    </source>
</evidence>
<dbReference type="Pfam" id="PF01107">
    <property type="entry name" value="MP"/>
    <property type="match status" value="1"/>
</dbReference>
<sequence>MIRQLSKEVEKVKLTESAFSTAESSFTRLPKEPVMGPALYPPASGQRQAPVRDIPTIHSRLNNLTGGYSKQHSERFNLPSAQTNTGAILVLPESIGQYSDVISRWESITLNLINEKNWTDNKSKMCYIENLLGETEKKTWIQLRMAFPTEYDELTNIADDPQNVLSQIRRMFLLEDPTTGSTEEHNRAYDDLERLSCHNVKDLFEYINDYKVLAAKSGRMYVSPELSKNFFRKMPPIIGKELESAFAEKHPGNTLGVIPRIHFTYQYLEEQCKRAAFQRSLKDLTICEKIPIPGYYKKEKKYDLRKAKTYKATPTYLDALKATESLGQPAEGFVKPNAITQKFSETLFKQLNTLIQLTVRIKEQLDDLKEEVKTLKEAGTIAKPDELASLIDSLTKDLQKLQLGEPSAPKVPKLNPEAELSVSQYRRAQQVPTETLYQAGWSERQHRVYQHYSDERVLVTKGAQIELPFITDQSYNLLVQEGLQHLHIGMIMVRLHTLHRRSAGVNALVLLRDTRWMDDRAVISSMEIDLTTGTQLAYTAPDMTLSIHDFRDHIQLVLQTHGYQGWQGGESNLLLSRSLIGRLSNSIHTNFRYNVQHVADHLASRGIRAIPGQIKSTQAFKEGNGS</sequence>
<dbReference type="Pfam" id="PF22909">
    <property type="entry name" value="Caulimovir_coat_dom"/>
    <property type="match status" value="1"/>
</dbReference>
<reference evidence="2 3" key="1">
    <citation type="submission" date="2023-10" db="EMBL/GenBank/DDBJ databases">
        <title>Chromosome-scale genome assembly provides insights into flower coloration mechanisms of Canna indica.</title>
        <authorList>
            <person name="Li C."/>
        </authorList>
    </citation>
    <scope>NUCLEOTIDE SEQUENCE [LARGE SCALE GENOMIC DNA]</scope>
    <source>
        <tissue evidence="2">Flower</tissue>
    </source>
</reference>
<keyword evidence="3" id="KW-1185">Reference proteome</keyword>
<keyword evidence="1" id="KW-0175">Coiled coil</keyword>
<dbReference type="InterPro" id="IPR028919">
    <property type="entry name" value="Viral_movement"/>
</dbReference>
<organism evidence="2 3">
    <name type="scientific">Canna indica</name>
    <name type="common">Indian-shot</name>
    <dbReference type="NCBI Taxonomy" id="4628"/>
    <lineage>
        <taxon>Eukaryota</taxon>
        <taxon>Viridiplantae</taxon>
        <taxon>Streptophyta</taxon>
        <taxon>Embryophyta</taxon>
        <taxon>Tracheophyta</taxon>
        <taxon>Spermatophyta</taxon>
        <taxon>Magnoliopsida</taxon>
        <taxon>Liliopsida</taxon>
        <taxon>Zingiberales</taxon>
        <taxon>Cannaceae</taxon>
        <taxon>Canna</taxon>
    </lineage>
</organism>
<proteinExistence type="predicted"/>
<gene>
    <name evidence="2" type="ORF">Cni_G29011</name>
</gene>
<protein>
    <recommendedName>
        <fullName evidence="4">Polyprotein</fullName>
    </recommendedName>
</protein>
<dbReference type="EMBL" id="CP136898">
    <property type="protein sequence ID" value="WOL20207.1"/>
    <property type="molecule type" value="Genomic_DNA"/>
</dbReference>
<evidence type="ECO:0000313" key="2">
    <source>
        <dbReference type="EMBL" id="WOL20207.1"/>
    </source>
</evidence>
<accession>A0AAQ3LAU3</accession>